<name>A0A4R3MPH3_9BACI</name>
<dbReference type="RefSeq" id="WP_132373187.1">
    <property type="nucleotide sequence ID" value="NZ_SMAN01000034.1"/>
</dbReference>
<evidence type="ECO:0000313" key="1">
    <source>
        <dbReference type="EMBL" id="TCT16442.1"/>
    </source>
</evidence>
<dbReference type="EMBL" id="SMAN01000034">
    <property type="protein sequence ID" value="TCT16442.1"/>
    <property type="molecule type" value="Genomic_DNA"/>
</dbReference>
<keyword evidence="2" id="KW-1185">Reference proteome</keyword>
<accession>A0A4R3MPH3</accession>
<reference evidence="1 2" key="1">
    <citation type="submission" date="2019-03" db="EMBL/GenBank/DDBJ databases">
        <title>Genomic Encyclopedia of Type Strains, Phase IV (KMG-IV): sequencing the most valuable type-strain genomes for metagenomic binning, comparative biology and taxonomic classification.</title>
        <authorList>
            <person name="Goeker M."/>
        </authorList>
    </citation>
    <scope>NUCLEOTIDE SEQUENCE [LARGE SCALE GENOMIC DNA]</scope>
    <source>
        <strain evidence="1 2">DSM 25894</strain>
    </source>
</reference>
<protein>
    <submittedName>
        <fullName evidence="1">Uncharacterized protein</fullName>
    </submittedName>
</protein>
<dbReference type="Proteomes" id="UP000294650">
    <property type="component" value="Unassembled WGS sequence"/>
</dbReference>
<dbReference type="OrthoDB" id="2972849at2"/>
<sequence>MENSTYQCCFCDKKIQSDVTGLVVVTNWEKDKNSQQEQQLFCHMKCLKNAVSDKFPLYIADLIE</sequence>
<gene>
    <name evidence="1" type="ORF">EDD68_1346</name>
</gene>
<organism evidence="1 2">
    <name type="scientific">Melghiribacillus thermohalophilus</name>
    <dbReference type="NCBI Taxonomy" id="1324956"/>
    <lineage>
        <taxon>Bacteria</taxon>
        <taxon>Bacillati</taxon>
        <taxon>Bacillota</taxon>
        <taxon>Bacilli</taxon>
        <taxon>Bacillales</taxon>
        <taxon>Bacillaceae</taxon>
        <taxon>Melghiribacillus</taxon>
    </lineage>
</organism>
<proteinExistence type="predicted"/>
<evidence type="ECO:0000313" key="2">
    <source>
        <dbReference type="Proteomes" id="UP000294650"/>
    </source>
</evidence>
<dbReference type="AlphaFoldDB" id="A0A4R3MPH3"/>
<comment type="caution">
    <text evidence="1">The sequence shown here is derived from an EMBL/GenBank/DDBJ whole genome shotgun (WGS) entry which is preliminary data.</text>
</comment>